<accession>A0A382T8J3</accession>
<evidence type="ECO:0000256" key="1">
    <source>
        <dbReference type="SAM" id="Phobius"/>
    </source>
</evidence>
<proteinExistence type="predicted"/>
<gene>
    <name evidence="2" type="ORF">METZ01_LOCUS370986</name>
</gene>
<sequence length="64" mass="7178">MNIFFKTFLKVFTILLSIVAFFAVLIGFLSFIESNTAKSQFTFIKGDDSSENKIAILKLQGPII</sequence>
<dbReference type="AlphaFoldDB" id="A0A382T8J3"/>
<feature type="non-terminal residue" evidence="2">
    <location>
        <position position="64"/>
    </location>
</feature>
<evidence type="ECO:0000313" key="2">
    <source>
        <dbReference type="EMBL" id="SVD18132.1"/>
    </source>
</evidence>
<organism evidence="2">
    <name type="scientific">marine metagenome</name>
    <dbReference type="NCBI Taxonomy" id="408172"/>
    <lineage>
        <taxon>unclassified sequences</taxon>
        <taxon>metagenomes</taxon>
        <taxon>ecological metagenomes</taxon>
    </lineage>
</organism>
<keyword evidence="1" id="KW-0472">Membrane</keyword>
<name>A0A382T8J3_9ZZZZ</name>
<keyword evidence="1" id="KW-1133">Transmembrane helix</keyword>
<feature type="transmembrane region" description="Helical" evidence="1">
    <location>
        <begin position="12"/>
        <end position="32"/>
    </location>
</feature>
<keyword evidence="1" id="KW-0812">Transmembrane</keyword>
<protein>
    <submittedName>
        <fullName evidence="2">Uncharacterized protein</fullName>
    </submittedName>
</protein>
<reference evidence="2" key="1">
    <citation type="submission" date="2018-05" db="EMBL/GenBank/DDBJ databases">
        <authorList>
            <person name="Lanie J.A."/>
            <person name="Ng W.-L."/>
            <person name="Kazmierczak K.M."/>
            <person name="Andrzejewski T.M."/>
            <person name="Davidsen T.M."/>
            <person name="Wayne K.J."/>
            <person name="Tettelin H."/>
            <person name="Glass J.I."/>
            <person name="Rusch D."/>
            <person name="Podicherti R."/>
            <person name="Tsui H.-C.T."/>
            <person name="Winkler M.E."/>
        </authorList>
    </citation>
    <scope>NUCLEOTIDE SEQUENCE</scope>
</reference>
<dbReference type="EMBL" id="UINC01134535">
    <property type="protein sequence ID" value="SVD18132.1"/>
    <property type="molecule type" value="Genomic_DNA"/>
</dbReference>